<reference evidence="2" key="1">
    <citation type="submission" date="2019-06" db="EMBL/GenBank/DDBJ databases">
        <title>Sulfurimonas gotlandica sp. nov., a chemoautotrophic and psychrotolerant epsilonproteobacterium isolated from a pelagic redoxcline, and an emended description of the genus Sulfurimonas.</title>
        <authorList>
            <person name="Wang S."/>
            <person name="Jiang L."/>
            <person name="Shao Z."/>
        </authorList>
    </citation>
    <scope>NUCLEOTIDE SEQUENCE [LARGE SCALE GENOMIC DNA]</scope>
    <source>
        <strain evidence="2">1-1N</strain>
    </source>
</reference>
<sequence length="70" mass="8321">MPTVLRVDGFRFFFFSDEHLPLHIHVEKGDGYMRVELDTFKVTKRYKLSKTDEKKIITIIQEHQQKLIGA</sequence>
<accession>A0AAJ4DNQ4</accession>
<name>A0AAJ4DNQ4_9BACT</name>
<organism evidence="1 2">
    <name type="scientific">Sulfurimonas xiamenensis</name>
    <dbReference type="NCBI Taxonomy" id="2590021"/>
    <lineage>
        <taxon>Bacteria</taxon>
        <taxon>Pseudomonadati</taxon>
        <taxon>Campylobacterota</taxon>
        <taxon>Epsilonproteobacteria</taxon>
        <taxon>Campylobacterales</taxon>
        <taxon>Sulfurimonadaceae</taxon>
        <taxon>Sulfurimonas</taxon>
    </lineage>
</organism>
<proteinExistence type="predicted"/>
<gene>
    <name evidence="1" type="ORF">FJR47_05395</name>
</gene>
<dbReference type="Proteomes" id="UP000326061">
    <property type="component" value="Chromosome"/>
</dbReference>
<dbReference type="InterPro" id="IPR025427">
    <property type="entry name" value="DUF4160"/>
</dbReference>
<dbReference type="KEGG" id="suln:FJR47_05395"/>
<dbReference type="Pfam" id="PF13711">
    <property type="entry name" value="DUF4160"/>
    <property type="match status" value="1"/>
</dbReference>
<protein>
    <submittedName>
        <fullName evidence="1">DUF4160 domain-containing protein</fullName>
    </submittedName>
</protein>
<keyword evidence="2" id="KW-1185">Reference proteome</keyword>
<evidence type="ECO:0000313" key="2">
    <source>
        <dbReference type="Proteomes" id="UP000326061"/>
    </source>
</evidence>
<dbReference type="AlphaFoldDB" id="A0AAJ4DNQ4"/>
<dbReference type="EMBL" id="CP041166">
    <property type="protein sequence ID" value="QFR44230.1"/>
    <property type="molecule type" value="Genomic_DNA"/>
</dbReference>
<evidence type="ECO:0000313" key="1">
    <source>
        <dbReference type="EMBL" id="QFR44230.1"/>
    </source>
</evidence>